<keyword evidence="3" id="KW-1185">Reference proteome</keyword>
<dbReference type="Pfam" id="PF17820">
    <property type="entry name" value="PDZ_6"/>
    <property type="match status" value="1"/>
</dbReference>
<dbReference type="Proteomes" id="UP000217265">
    <property type="component" value="Chromosome"/>
</dbReference>
<reference evidence="2 3" key="1">
    <citation type="submission" date="2017-09" db="EMBL/GenBank/DDBJ databases">
        <title>Complete genome sequence of Verrucomicrobial strain HZ-65, isolated from freshwater.</title>
        <authorList>
            <person name="Choi A."/>
        </authorList>
    </citation>
    <scope>NUCLEOTIDE SEQUENCE [LARGE SCALE GENOMIC DNA]</scope>
    <source>
        <strain evidence="2 3">HZ-65</strain>
    </source>
</reference>
<organism evidence="2 3">
    <name type="scientific">Nibricoccus aquaticus</name>
    <dbReference type="NCBI Taxonomy" id="2576891"/>
    <lineage>
        <taxon>Bacteria</taxon>
        <taxon>Pseudomonadati</taxon>
        <taxon>Verrucomicrobiota</taxon>
        <taxon>Opitutia</taxon>
        <taxon>Opitutales</taxon>
        <taxon>Opitutaceae</taxon>
        <taxon>Nibricoccus</taxon>
    </lineage>
</organism>
<dbReference type="SMART" id="SM00228">
    <property type="entry name" value="PDZ"/>
    <property type="match status" value="1"/>
</dbReference>
<dbReference type="InterPro" id="IPR021109">
    <property type="entry name" value="Peptidase_aspartic_dom_sf"/>
</dbReference>
<dbReference type="KEGG" id="vbh:CMV30_04055"/>
<feature type="domain" description="PDZ" evidence="1">
    <location>
        <begin position="312"/>
        <end position="389"/>
    </location>
</feature>
<dbReference type="OrthoDB" id="198130at2"/>
<dbReference type="SUPFAM" id="SSF50156">
    <property type="entry name" value="PDZ domain-like"/>
    <property type="match status" value="1"/>
</dbReference>
<dbReference type="InterPro" id="IPR036034">
    <property type="entry name" value="PDZ_sf"/>
</dbReference>
<dbReference type="PROSITE" id="PS00141">
    <property type="entry name" value="ASP_PROTEASE"/>
    <property type="match status" value="1"/>
</dbReference>
<name>A0A290Q440_9BACT</name>
<dbReference type="InterPro" id="IPR001478">
    <property type="entry name" value="PDZ"/>
</dbReference>
<dbReference type="RefSeq" id="WP_096054825.1">
    <property type="nucleotide sequence ID" value="NZ_CP023344.1"/>
</dbReference>
<dbReference type="Gene3D" id="2.30.42.10">
    <property type="match status" value="1"/>
</dbReference>
<dbReference type="GO" id="GO:0006508">
    <property type="term" value="P:proteolysis"/>
    <property type="evidence" value="ECO:0007669"/>
    <property type="project" value="InterPro"/>
</dbReference>
<gene>
    <name evidence="2" type="ORF">CMV30_04055</name>
</gene>
<dbReference type="InterPro" id="IPR041489">
    <property type="entry name" value="PDZ_6"/>
</dbReference>
<sequence length="412" mass="45171">MTSARIPPPDRLRRLPASARLGISWLLLAALFLSGCSSVSRLYRRESRPGRTKLDSRLVVIPAQIIGNHFIIETRWDKNGPWRFLVDTGSSVTLVSPEFASRYGFQQSATTNPPVRIRSADGGTVSLPAINLKRLQLGDARFLNVPAFSYDFTELSAHFGMKIDGILGFPLFRDVVFSLDYPQSRLVITTAGPTPLLPGSRIPFNNERRTPIVSLTLGDESFTTLIDSGSDGPLILNPFGLHPKFSYGPRPGGTVGTLTGDRPQQIGRLRQPLSIGTYTLELPLVDLTDQLSSIGGDVLKHFCVTFDPPRNNVTFFRDSTAVIAPGTRRSTGLSFTKTPAYWRVAGVVPGSPAEKAGIKRGDLVARINGEPISAWPLQRLDTLTRRAPEITFTFIHGSKEIPTIIPTFELIP</sequence>
<protein>
    <recommendedName>
        <fullName evidence="1">PDZ domain-containing protein</fullName>
    </recommendedName>
</protein>
<dbReference type="AlphaFoldDB" id="A0A290Q440"/>
<dbReference type="CDD" id="cd05483">
    <property type="entry name" value="retropepsin_like_bacteria"/>
    <property type="match status" value="1"/>
</dbReference>
<evidence type="ECO:0000313" key="3">
    <source>
        <dbReference type="Proteomes" id="UP000217265"/>
    </source>
</evidence>
<dbReference type="PROSITE" id="PS50106">
    <property type="entry name" value="PDZ"/>
    <property type="match status" value="1"/>
</dbReference>
<evidence type="ECO:0000259" key="1">
    <source>
        <dbReference type="PROSITE" id="PS50106"/>
    </source>
</evidence>
<dbReference type="GO" id="GO:0004190">
    <property type="term" value="F:aspartic-type endopeptidase activity"/>
    <property type="evidence" value="ECO:0007669"/>
    <property type="project" value="InterPro"/>
</dbReference>
<dbReference type="Pfam" id="PF13650">
    <property type="entry name" value="Asp_protease_2"/>
    <property type="match status" value="1"/>
</dbReference>
<evidence type="ECO:0000313" key="2">
    <source>
        <dbReference type="EMBL" id="ATC63193.1"/>
    </source>
</evidence>
<dbReference type="SUPFAM" id="SSF50630">
    <property type="entry name" value="Acid proteases"/>
    <property type="match status" value="1"/>
</dbReference>
<dbReference type="EMBL" id="CP023344">
    <property type="protein sequence ID" value="ATC63193.1"/>
    <property type="molecule type" value="Genomic_DNA"/>
</dbReference>
<dbReference type="InterPro" id="IPR034122">
    <property type="entry name" value="Retropepsin-like_bacterial"/>
</dbReference>
<accession>A0A290Q440</accession>
<dbReference type="Gene3D" id="2.40.70.10">
    <property type="entry name" value="Acid Proteases"/>
    <property type="match status" value="1"/>
</dbReference>
<proteinExistence type="predicted"/>
<dbReference type="InterPro" id="IPR001969">
    <property type="entry name" value="Aspartic_peptidase_AS"/>
</dbReference>